<dbReference type="KEGG" id="rhoz:GXP67_14365"/>
<keyword evidence="3 5" id="KW-0012">Acyltransferase</keyword>
<evidence type="ECO:0000259" key="4">
    <source>
        <dbReference type="SMART" id="SM00563"/>
    </source>
</evidence>
<keyword evidence="6" id="KW-1185">Reference proteome</keyword>
<feature type="domain" description="Phospholipid/glycerol acyltransferase" evidence="4">
    <location>
        <begin position="43"/>
        <end position="162"/>
    </location>
</feature>
<evidence type="ECO:0000313" key="6">
    <source>
        <dbReference type="Proteomes" id="UP000480178"/>
    </source>
</evidence>
<dbReference type="Pfam" id="PF01553">
    <property type="entry name" value="Acyltransferase"/>
    <property type="match status" value="1"/>
</dbReference>
<dbReference type="Proteomes" id="UP000480178">
    <property type="component" value="Chromosome"/>
</dbReference>
<organism evidence="5 6">
    <name type="scientific">Rhodocytophaga rosea</name>
    <dbReference type="NCBI Taxonomy" id="2704465"/>
    <lineage>
        <taxon>Bacteria</taxon>
        <taxon>Pseudomonadati</taxon>
        <taxon>Bacteroidota</taxon>
        <taxon>Cytophagia</taxon>
        <taxon>Cytophagales</taxon>
        <taxon>Rhodocytophagaceae</taxon>
        <taxon>Rhodocytophaga</taxon>
    </lineage>
</organism>
<dbReference type="GO" id="GO:0005886">
    <property type="term" value="C:plasma membrane"/>
    <property type="evidence" value="ECO:0007669"/>
    <property type="project" value="TreeGrafter"/>
</dbReference>
<evidence type="ECO:0000256" key="2">
    <source>
        <dbReference type="ARBA" id="ARBA00022679"/>
    </source>
</evidence>
<evidence type="ECO:0000256" key="1">
    <source>
        <dbReference type="ARBA" id="ARBA00005189"/>
    </source>
</evidence>
<dbReference type="SUPFAM" id="SSF69593">
    <property type="entry name" value="Glycerol-3-phosphate (1)-acyltransferase"/>
    <property type="match status" value="1"/>
</dbReference>
<keyword evidence="2 5" id="KW-0808">Transferase</keyword>
<dbReference type="GO" id="GO:0006654">
    <property type="term" value="P:phosphatidic acid biosynthetic process"/>
    <property type="evidence" value="ECO:0007669"/>
    <property type="project" value="TreeGrafter"/>
</dbReference>
<accession>A0A6C0GI38</accession>
<evidence type="ECO:0000313" key="5">
    <source>
        <dbReference type="EMBL" id="QHT67731.1"/>
    </source>
</evidence>
<protein>
    <submittedName>
        <fullName evidence="5">Glycerol acyltransferase</fullName>
    </submittedName>
</protein>
<dbReference type="CDD" id="cd06551">
    <property type="entry name" value="LPLAT"/>
    <property type="match status" value="1"/>
</dbReference>
<dbReference type="EMBL" id="CP048222">
    <property type="protein sequence ID" value="QHT67731.1"/>
    <property type="molecule type" value="Genomic_DNA"/>
</dbReference>
<evidence type="ECO:0000256" key="3">
    <source>
        <dbReference type="ARBA" id="ARBA00023315"/>
    </source>
</evidence>
<dbReference type="GO" id="GO:0003841">
    <property type="term" value="F:1-acylglycerol-3-phosphate O-acyltransferase activity"/>
    <property type="evidence" value="ECO:0007669"/>
    <property type="project" value="TreeGrafter"/>
</dbReference>
<reference evidence="5 6" key="1">
    <citation type="submission" date="2020-01" db="EMBL/GenBank/DDBJ databases">
        <authorList>
            <person name="Kim M.K."/>
        </authorList>
    </citation>
    <scope>NUCLEOTIDE SEQUENCE [LARGE SCALE GENOMIC DNA]</scope>
    <source>
        <strain evidence="5 6">172606-1</strain>
    </source>
</reference>
<dbReference type="RefSeq" id="WP_162443754.1">
    <property type="nucleotide sequence ID" value="NZ_CP048222.1"/>
</dbReference>
<gene>
    <name evidence="5" type="ORF">GXP67_14365</name>
</gene>
<proteinExistence type="predicted"/>
<dbReference type="InterPro" id="IPR002123">
    <property type="entry name" value="Plipid/glycerol_acylTrfase"/>
</dbReference>
<comment type="pathway">
    <text evidence="1">Lipid metabolism.</text>
</comment>
<dbReference type="AlphaFoldDB" id="A0A6C0GI38"/>
<sequence length="209" mass="25164">MIKPARYLLTDWFWRQYYKFIIQADFSQFSFNQDIDISREKALLVLANHFSWWDGFLLYHLNELFFHKRFHVMMLQEQLKQYSFLRYSGAYSVQRKGKSLLESLQYTSRLLENPGNIVLIFPQGKIESMHTPYIHFEKGIKHIADHCEKDIQILFSVALVDYASQRKPALQLYLKEYTHQKTCSLAEMEMAFNEHYQQSLRCQRNRLSK</sequence>
<dbReference type="PANTHER" id="PTHR10434">
    <property type="entry name" value="1-ACYL-SN-GLYCEROL-3-PHOSPHATE ACYLTRANSFERASE"/>
    <property type="match status" value="1"/>
</dbReference>
<dbReference type="PANTHER" id="PTHR10434:SF11">
    <property type="entry name" value="1-ACYL-SN-GLYCEROL-3-PHOSPHATE ACYLTRANSFERASE"/>
    <property type="match status" value="1"/>
</dbReference>
<name>A0A6C0GI38_9BACT</name>
<dbReference type="SMART" id="SM00563">
    <property type="entry name" value="PlsC"/>
    <property type="match status" value="1"/>
</dbReference>